<sequence length="399" mass="42101">MTQDLRAGLAELAGEARSVDLRDRVLRGSRRLALRQRVIGAGMASVALAGVVGVLVLIGPGGDVKPPIGSPTPTVASPSPSASPTPSPEPVPPVDIRNASFVVPAFPETTDCPAGLRKFVDGRVDVDPNASPQETSLMLDGKPTMADVDGKPGAEILTVIWCRGYVAHGQVLALEVSPTGELSPLGFVLRSPDHQSFEVDSDKPIVVRDGVVEVTVLSPIVPDGGHYILDMQVRAYRFQNGSFSQVGGPTKFANPPSDPAKTDMANATVKLIAPGGLGFVKLVNGSGIARFGENSYSVTMVRSEFIGSGEQTEAVVLYRLVDQVGTVSETIAVYTFRMSPVPGDYLFIGVASGQDGIAHVQTFDAVGSQVKVTVELAGGGTEVRTYRKKVNELRWERLS</sequence>
<evidence type="ECO:0000256" key="2">
    <source>
        <dbReference type="SAM" id="Phobius"/>
    </source>
</evidence>
<evidence type="ECO:0000313" key="4">
    <source>
        <dbReference type="Proteomes" id="UP000612899"/>
    </source>
</evidence>
<evidence type="ECO:0000256" key="1">
    <source>
        <dbReference type="SAM" id="MobiDB-lite"/>
    </source>
</evidence>
<proteinExistence type="predicted"/>
<protein>
    <submittedName>
        <fullName evidence="3">Uncharacterized protein</fullName>
    </submittedName>
</protein>
<keyword evidence="2" id="KW-0812">Transmembrane</keyword>
<dbReference type="Proteomes" id="UP000612899">
    <property type="component" value="Unassembled WGS sequence"/>
</dbReference>
<keyword evidence="2" id="KW-0472">Membrane</keyword>
<organism evidence="3 4">
    <name type="scientific">Rhizocola hellebori</name>
    <dbReference type="NCBI Taxonomy" id="1392758"/>
    <lineage>
        <taxon>Bacteria</taxon>
        <taxon>Bacillati</taxon>
        <taxon>Actinomycetota</taxon>
        <taxon>Actinomycetes</taxon>
        <taxon>Micromonosporales</taxon>
        <taxon>Micromonosporaceae</taxon>
        <taxon>Rhizocola</taxon>
    </lineage>
</organism>
<name>A0A8J3QA27_9ACTN</name>
<comment type="caution">
    <text evidence="3">The sequence shown here is derived from an EMBL/GenBank/DDBJ whole genome shotgun (WGS) entry which is preliminary data.</text>
</comment>
<feature type="region of interest" description="Disordered" evidence="1">
    <location>
        <begin position="68"/>
        <end position="93"/>
    </location>
</feature>
<gene>
    <name evidence="3" type="ORF">Rhe02_40000</name>
</gene>
<evidence type="ECO:0000313" key="3">
    <source>
        <dbReference type="EMBL" id="GIH05933.1"/>
    </source>
</evidence>
<keyword evidence="4" id="KW-1185">Reference proteome</keyword>
<dbReference type="RefSeq" id="WP_203909751.1">
    <property type="nucleotide sequence ID" value="NZ_BONY01000022.1"/>
</dbReference>
<dbReference type="AlphaFoldDB" id="A0A8J3QA27"/>
<feature type="region of interest" description="Disordered" evidence="1">
    <location>
        <begin position="125"/>
        <end position="144"/>
    </location>
</feature>
<dbReference type="EMBL" id="BONY01000022">
    <property type="protein sequence ID" value="GIH05933.1"/>
    <property type="molecule type" value="Genomic_DNA"/>
</dbReference>
<feature type="compositionally biased region" description="Low complexity" evidence="1">
    <location>
        <begin position="71"/>
        <end position="80"/>
    </location>
</feature>
<reference evidence="3" key="1">
    <citation type="submission" date="2021-01" db="EMBL/GenBank/DDBJ databases">
        <title>Whole genome shotgun sequence of Rhizocola hellebori NBRC 109834.</title>
        <authorList>
            <person name="Komaki H."/>
            <person name="Tamura T."/>
        </authorList>
    </citation>
    <scope>NUCLEOTIDE SEQUENCE</scope>
    <source>
        <strain evidence="3">NBRC 109834</strain>
    </source>
</reference>
<feature type="transmembrane region" description="Helical" evidence="2">
    <location>
        <begin position="38"/>
        <end position="58"/>
    </location>
</feature>
<feature type="compositionally biased region" description="Pro residues" evidence="1">
    <location>
        <begin position="81"/>
        <end position="93"/>
    </location>
</feature>
<keyword evidence="2" id="KW-1133">Transmembrane helix</keyword>
<accession>A0A8J3QA27</accession>